<sequence>MLQSTDATSASCPIATMAILAKTRCSRVASWSPFDSKISPMSLYPVPSQEKKGNHSLRGCLDLSDSAFQLHQIECLNMSFSEISASLANSWVGVS</sequence>
<organism evidence="1 2">
    <name type="scientific">Cinchona calisaya</name>
    <dbReference type="NCBI Taxonomy" id="153742"/>
    <lineage>
        <taxon>Eukaryota</taxon>
        <taxon>Viridiplantae</taxon>
        <taxon>Streptophyta</taxon>
        <taxon>Embryophyta</taxon>
        <taxon>Tracheophyta</taxon>
        <taxon>Spermatophyta</taxon>
        <taxon>Magnoliopsida</taxon>
        <taxon>eudicotyledons</taxon>
        <taxon>Gunneridae</taxon>
        <taxon>Pentapetalae</taxon>
        <taxon>asterids</taxon>
        <taxon>lamiids</taxon>
        <taxon>Gentianales</taxon>
        <taxon>Rubiaceae</taxon>
        <taxon>Cinchonoideae</taxon>
        <taxon>Cinchoneae</taxon>
        <taxon>Cinchona</taxon>
    </lineage>
</organism>
<dbReference type="AlphaFoldDB" id="A0ABD3ACZ9"/>
<proteinExistence type="predicted"/>
<protein>
    <submittedName>
        <fullName evidence="1">Uncharacterized protein</fullName>
    </submittedName>
</protein>
<evidence type="ECO:0000313" key="1">
    <source>
        <dbReference type="EMBL" id="KAL3529554.1"/>
    </source>
</evidence>
<gene>
    <name evidence="1" type="ORF">ACH5RR_008876</name>
</gene>
<keyword evidence="2" id="KW-1185">Reference proteome</keyword>
<comment type="caution">
    <text evidence="1">The sequence shown here is derived from an EMBL/GenBank/DDBJ whole genome shotgun (WGS) entry which is preliminary data.</text>
</comment>
<evidence type="ECO:0000313" key="2">
    <source>
        <dbReference type="Proteomes" id="UP001630127"/>
    </source>
</evidence>
<dbReference type="Proteomes" id="UP001630127">
    <property type="component" value="Unassembled WGS sequence"/>
</dbReference>
<accession>A0ABD3ACZ9</accession>
<reference evidence="1 2" key="1">
    <citation type="submission" date="2024-11" db="EMBL/GenBank/DDBJ databases">
        <title>A near-complete genome assembly of Cinchona calisaya.</title>
        <authorList>
            <person name="Lian D.C."/>
            <person name="Zhao X.W."/>
            <person name="Wei L."/>
        </authorList>
    </citation>
    <scope>NUCLEOTIDE SEQUENCE [LARGE SCALE GENOMIC DNA]</scope>
    <source>
        <tissue evidence="1">Nenye</tissue>
    </source>
</reference>
<name>A0ABD3ACZ9_9GENT</name>
<dbReference type="EMBL" id="JBJUIK010000004">
    <property type="protein sequence ID" value="KAL3529554.1"/>
    <property type="molecule type" value="Genomic_DNA"/>
</dbReference>